<feature type="non-terminal residue" evidence="1">
    <location>
        <position position="1"/>
    </location>
</feature>
<evidence type="ECO:0000313" key="2">
    <source>
        <dbReference type="Proteomes" id="UP000789920"/>
    </source>
</evidence>
<keyword evidence="2" id="KW-1185">Reference proteome</keyword>
<protein>
    <submittedName>
        <fullName evidence="1">10836_t:CDS:1</fullName>
    </submittedName>
</protein>
<dbReference type="Proteomes" id="UP000789920">
    <property type="component" value="Unassembled WGS sequence"/>
</dbReference>
<organism evidence="1 2">
    <name type="scientific">Racocetra persica</name>
    <dbReference type="NCBI Taxonomy" id="160502"/>
    <lineage>
        <taxon>Eukaryota</taxon>
        <taxon>Fungi</taxon>
        <taxon>Fungi incertae sedis</taxon>
        <taxon>Mucoromycota</taxon>
        <taxon>Glomeromycotina</taxon>
        <taxon>Glomeromycetes</taxon>
        <taxon>Diversisporales</taxon>
        <taxon>Gigasporaceae</taxon>
        <taxon>Racocetra</taxon>
    </lineage>
</organism>
<dbReference type="EMBL" id="CAJVQC010056012">
    <property type="protein sequence ID" value="CAG8795957.1"/>
    <property type="molecule type" value="Genomic_DNA"/>
</dbReference>
<accession>A0ACA9RIJ4</accession>
<comment type="caution">
    <text evidence="1">The sequence shown here is derived from an EMBL/GenBank/DDBJ whole genome shotgun (WGS) entry which is preliminary data.</text>
</comment>
<reference evidence="1" key="1">
    <citation type="submission" date="2021-06" db="EMBL/GenBank/DDBJ databases">
        <authorList>
            <person name="Kallberg Y."/>
            <person name="Tangrot J."/>
            <person name="Rosling A."/>
        </authorList>
    </citation>
    <scope>NUCLEOTIDE SEQUENCE</scope>
    <source>
        <strain evidence="1">MA461A</strain>
    </source>
</reference>
<gene>
    <name evidence="1" type="ORF">RPERSI_LOCUS20063</name>
</gene>
<name>A0ACA9RIJ4_9GLOM</name>
<proteinExistence type="predicted"/>
<evidence type="ECO:0000313" key="1">
    <source>
        <dbReference type="EMBL" id="CAG8795957.1"/>
    </source>
</evidence>
<sequence>NHNNNNNVLNTIHNSPRAITTANPILTSKIHDKMHFFNGFEDLEDSESQTINHRYVYDFDLETNEKWNETTITEIAEAYFKTLKKERNTSPAAKLLNDQRSRRPALSKIPENQLNYPKNEVEKLFSFEATSPEISDIEESPIAIPYGEDHISESSRKKLLIPALPWISDEGIRIRNLADEVIQRLRVEKLNSGGRHSYITPMPREIIKMDDPRWINMQPLIPAKPRDLPILAWNQVDQSEYEHFDEFYDDD</sequence>